<proteinExistence type="predicted"/>
<dbReference type="EMBL" id="LNRQ01000001">
    <property type="protein sequence ID" value="KZN11939.1"/>
    <property type="molecule type" value="Genomic_DNA"/>
</dbReference>
<dbReference type="Gramene" id="KZN11939">
    <property type="protein sequence ID" value="KZN11939"/>
    <property type="gene ID" value="DCAR_004595"/>
</dbReference>
<gene>
    <name evidence="1" type="ORF">DCAR_004595</name>
    <name evidence="2" type="ORF">DCAR_0104979</name>
</gene>
<dbReference type="Proteomes" id="UP000077755">
    <property type="component" value="Chromosome 1"/>
</dbReference>
<dbReference type="EMBL" id="CP093343">
    <property type="protein sequence ID" value="WOG85786.1"/>
    <property type="molecule type" value="Genomic_DNA"/>
</dbReference>
<evidence type="ECO:0000313" key="2">
    <source>
        <dbReference type="EMBL" id="WOG85786.1"/>
    </source>
</evidence>
<keyword evidence="3" id="KW-1185">Reference proteome</keyword>
<dbReference type="AlphaFoldDB" id="A0A166J9S9"/>
<accession>A0A166J9S9</accession>
<evidence type="ECO:0000313" key="1">
    <source>
        <dbReference type="EMBL" id="KZN11939.1"/>
    </source>
</evidence>
<protein>
    <submittedName>
        <fullName evidence="1">Uncharacterized protein</fullName>
    </submittedName>
</protein>
<sequence length="94" mass="8622">MDRLLLCLKAAEPGVDAMGGVPVMEGVGAVGPIAGAIGAGGELIDSGLMAGGVTVLGGLAIGDGASIVGGGMVGVGNITRGSGAMVVEGDMAGA</sequence>
<reference evidence="1" key="1">
    <citation type="journal article" date="2016" name="Nat. Genet.">
        <title>A high-quality carrot genome assembly provides new insights into carotenoid accumulation and asterid genome evolution.</title>
        <authorList>
            <person name="Iorizzo M."/>
            <person name="Ellison S."/>
            <person name="Senalik D."/>
            <person name="Zeng P."/>
            <person name="Satapoomin P."/>
            <person name="Huang J."/>
            <person name="Bowman M."/>
            <person name="Iovene M."/>
            <person name="Sanseverino W."/>
            <person name="Cavagnaro P."/>
            <person name="Yildiz M."/>
            <person name="Macko-Podgorni A."/>
            <person name="Moranska E."/>
            <person name="Grzebelus E."/>
            <person name="Grzebelus D."/>
            <person name="Ashrafi H."/>
            <person name="Zheng Z."/>
            <person name="Cheng S."/>
            <person name="Spooner D."/>
            <person name="Van Deynze A."/>
            <person name="Simon P."/>
        </authorList>
    </citation>
    <scope>NUCLEOTIDE SEQUENCE [LARGE SCALE GENOMIC DNA]</scope>
    <source>
        <tissue evidence="1">Leaf</tissue>
    </source>
</reference>
<reference evidence="2" key="2">
    <citation type="submission" date="2022-03" db="EMBL/GenBank/DDBJ databases">
        <title>Draft title - Genomic analysis of global carrot germplasm unveils the trajectory of domestication and the origin of high carotenoid orange carrot.</title>
        <authorList>
            <person name="Iorizzo M."/>
            <person name="Ellison S."/>
            <person name="Senalik D."/>
            <person name="Macko-Podgorni A."/>
            <person name="Grzebelus D."/>
            <person name="Bostan H."/>
            <person name="Rolling W."/>
            <person name="Curaba J."/>
            <person name="Simon P."/>
        </authorList>
    </citation>
    <scope>NUCLEOTIDE SEQUENCE</scope>
    <source>
        <tissue evidence="2">Leaf</tissue>
    </source>
</reference>
<organism evidence="1">
    <name type="scientific">Daucus carota subsp. sativus</name>
    <name type="common">Carrot</name>
    <dbReference type="NCBI Taxonomy" id="79200"/>
    <lineage>
        <taxon>Eukaryota</taxon>
        <taxon>Viridiplantae</taxon>
        <taxon>Streptophyta</taxon>
        <taxon>Embryophyta</taxon>
        <taxon>Tracheophyta</taxon>
        <taxon>Spermatophyta</taxon>
        <taxon>Magnoliopsida</taxon>
        <taxon>eudicotyledons</taxon>
        <taxon>Gunneridae</taxon>
        <taxon>Pentapetalae</taxon>
        <taxon>asterids</taxon>
        <taxon>campanulids</taxon>
        <taxon>Apiales</taxon>
        <taxon>Apiaceae</taxon>
        <taxon>Apioideae</taxon>
        <taxon>Scandiceae</taxon>
        <taxon>Daucinae</taxon>
        <taxon>Daucus</taxon>
        <taxon>Daucus sect. Daucus</taxon>
    </lineage>
</organism>
<evidence type="ECO:0000313" key="3">
    <source>
        <dbReference type="Proteomes" id="UP000077755"/>
    </source>
</evidence>
<name>A0A166J9S9_DAUCS</name>